<comment type="similarity">
    <text evidence="9">Belongs to the sal C2H2-type zinc-finger protein family.</text>
</comment>
<dbReference type="SUPFAM" id="SSF57667">
    <property type="entry name" value="beta-beta-alpha zinc fingers"/>
    <property type="match status" value="1"/>
</dbReference>
<evidence type="ECO:0000256" key="7">
    <source>
        <dbReference type="ARBA" id="ARBA00023163"/>
    </source>
</evidence>
<feature type="compositionally biased region" description="Polar residues" evidence="10">
    <location>
        <begin position="190"/>
        <end position="202"/>
    </location>
</feature>
<keyword evidence="2" id="KW-0479">Metal-binding</keyword>
<evidence type="ECO:0000256" key="2">
    <source>
        <dbReference type="ARBA" id="ARBA00022723"/>
    </source>
</evidence>
<reference evidence="12" key="2">
    <citation type="submission" date="2022-06" db="UniProtKB">
        <authorList>
            <consortium name="EnsemblMetazoa"/>
        </authorList>
    </citation>
    <scope>IDENTIFICATION</scope>
    <source>
        <strain evidence="12">PS312</strain>
    </source>
</reference>
<dbReference type="GO" id="GO:0000981">
    <property type="term" value="F:DNA-binding transcription factor activity, RNA polymerase II-specific"/>
    <property type="evidence" value="ECO:0000318"/>
    <property type="project" value="GO_Central"/>
</dbReference>
<dbReference type="InterPro" id="IPR051565">
    <property type="entry name" value="Sal_C2H2-zinc-finger"/>
</dbReference>
<sequence>MPDAGTIRGRFGRLRSLSADVAEDSLSLGATISGIILTLGELISSVCMIFLLYRYTCCCLSNICVRNLVYIFYGFAFVGAVIGNAIVIGSYKSDGSRFNKQNLDVAVNLSFYFVFAILTVKAFFKAKRAHQIAMLTIFVAMFDSSAANPLITPTPQPTVTIESLLKSQQEPGPGVNSISPGASSDGSSGVHDQTNGSSISHASDTEEHRMGEIPSSSSSTGPIETATVSIKDELVRPAEAMTDGEKRSENPLDAMKNMWAETEPPLSKHQFAVCYKHFSSSSALQIHMRTHTGDKPFKCEVRARAFTTRGNLKPALPMQMLMQLMSSNLESLKPNCIICQKSFSSMVDLDQLYIWCPPSSWNQVEMGFQVGIKYSRSDPFPQLEIKHSFSRVASSTHHAYNPCLTAFGHVAYGLQFYRIVNVTVQTWSYHGGLWLLYEGTHAFYQSIMKKATVVFTDFKRSH</sequence>
<feature type="transmembrane region" description="Helical" evidence="11">
    <location>
        <begin position="103"/>
        <end position="120"/>
    </location>
</feature>
<evidence type="ECO:0000256" key="5">
    <source>
        <dbReference type="ARBA" id="ARBA00022833"/>
    </source>
</evidence>
<evidence type="ECO:0000256" key="11">
    <source>
        <dbReference type="SAM" id="Phobius"/>
    </source>
</evidence>
<dbReference type="GO" id="GO:0008270">
    <property type="term" value="F:zinc ion binding"/>
    <property type="evidence" value="ECO:0007669"/>
    <property type="project" value="UniProtKB-KW"/>
</dbReference>
<keyword evidence="11" id="KW-0812">Transmembrane</keyword>
<dbReference type="Gene3D" id="3.30.160.60">
    <property type="entry name" value="Classic Zinc Finger"/>
    <property type="match status" value="2"/>
</dbReference>
<dbReference type="OrthoDB" id="9998363at2759"/>
<dbReference type="GO" id="GO:0006357">
    <property type="term" value="P:regulation of transcription by RNA polymerase II"/>
    <property type="evidence" value="ECO:0000318"/>
    <property type="project" value="GO_Central"/>
</dbReference>
<evidence type="ECO:0000256" key="1">
    <source>
        <dbReference type="ARBA" id="ARBA00004123"/>
    </source>
</evidence>
<evidence type="ECO:0000256" key="4">
    <source>
        <dbReference type="ARBA" id="ARBA00022771"/>
    </source>
</evidence>
<dbReference type="GO" id="GO:0005634">
    <property type="term" value="C:nucleus"/>
    <property type="evidence" value="ECO:0000318"/>
    <property type="project" value="GO_Central"/>
</dbReference>
<feature type="compositionally biased region" description="Low complexity" evidence="10">
    <location>
        <begin position="177"/>
        <end position="189"/>
    </location>
</feature>
<evidence type="ECO:0000313" key="12">
    <source>
        <dbReference type="EnsemblMetazoa" id="PPA22397.1"/>
    </source>
</evidence>
<comment type="subcellular location">
    <subcellularLocation>
        <location evidence="1">Nucleus</location>
    </subcellularLocation>
</comment>
<keyword evidence="3" id="KW-0677">Repeat</keyword>
<dbReference type="AlphaFoldDB" id="A0A2A6CVL6"/>
<dbReference type="InterPro" id="IPR036236">
    <property type="entry name" value="Znf_C2H2_sf"/>
</dbReference>
<evidence type="ECO:0000256" key="9">
    <source>
        <dbReference type="ARBA" id="ARBA00038474"/>
    </source>
</evidence>
<feature type="transmembrane region" description="Helical" evidence="11">
    <location>
        <begin position="68"/>
        <end position="91"/>
    </location>
</feature>
<feature type="transmembrane region" description="Helical" evidence="11">
    <location>
        <begin position="32"/>
        <end position="56"/>
    </location>
</feature>
<evidence type="ECO:0000256" key="8">
    <source>
        <dbReference type="ARBA" id="ARBA00023242"/>
    </source>
</evidence>
<organism evidence="12 13">
    <name type="scientific">Pristionchus pacificus</name>
    <name type="common">Parasitic nematode worm</name>
    <dbReference type="NCBI Taxonomy" id="54126"/>
    <lineage>
        <taxon>Eukaryota</taxon>
        <taxon>Metazoa</taxon>
        <taxon>Ecdysozoa</taxon>
        <taxon>Nematoda</taxon>
        <taxon>Chromadorea</taxon>
        <taxon>Rhabditida</taxon>
        <taxon>Rhabditina</taxon>
        <taxon>Diplogasteromorpha</taxon>
        <taxon>Diplogasteroidea</taxon>
        <taxon>Neodiplogasteridae</taxon>
        <taxon>Pristionchus</taxon>
    </lineage>
</organism>
<dbReference type="InterPro" id="IPR013087">
    <property type="entry name" value="Znf_C2H2_type"/>
</dbReference>
<keyword evidence="4" id="KW-0863">Zinc-finger</keyword>
<evidence type="ECO:0000313" key="13">
    <source>
        <dbReference type="Proteomes" id="UP000005239"/>
    </source>
</evidence>
<feature type="compositionally biased region" description="Polar residues" evidence="10">
    <location>
        <begin position="214"/>
        <end position="228"/>
    </location>
</feature>
<gene>
    <name evidence="12" type="primary">WBGene00111951</name>
</gene>
<keyword evidence="8" id="KW-0539">Nucleus</keyword>
<name>A0A2A6CVL6_PRIPA</name>
<feature type="region of interest" description="Disordered" evidence="10">
    <location>
        <begin position="167"/>
        <end position="251"/>
    </location>
</feature>
<accession>A0A2A6CVL6</accession>
<keyword evidence="11" id="KW-1133">Transmembrane helix</keyword>
<reference evidence="13" key="1">
    <citation type="journal article" date="2008" name="Nat. Genet.">
        <title>The Pristionchus pacificus genome provides a unique perspective on nematode lifestyle and parasitism.</title>
        <authorList>
            <person name="Dieterich C."/>
            <person name="Clifton S.W."/>
            <person name="Schuster L.N."/>
            <person name="Chinwalla A."/>
            <person name="Delehaunty K."/>
            <person name="Dinkelacker I."/>
            <person name="Fulton L."/>
            <person name="Fulton R."/>
            <person name="Godfrey J."/>
            <person name="Minx P."/>
            <person name="Mitreva M."/>
            <person name="Roeseler W."/>
            <person name="Tian H."/>
            <person name="Witte H."/>
            <person name="Yang S.P."/>
            <person name="Wilson R.K."/>
            <person name="Sommer R.J."/>
        </authorList>
    </citation>
    <scope>NUCLEOTIDE SEQUENCE [LARGE SCALE GENOMIC DNA]</scope>
    <source>
        <strain evidence="13">PS312</strain>
    </source>
</reference>
<keyword evidence="6" id="KW-0805">Transcription regulation</keyword>
<keyword evidence="7" id="KW-0804">Transcription</keyword>
<dbReference type="Proteomes" id="UP000005239">
    <property type="component" value="Unassembled WGS sequence"/>
</dbReference>
<dbReference type="PANTHER" id="PTHR23233:SF84">
    <property type="entry name" value="FI23031P1"/>
    <property type="match status" value="1"/>
</dbReference>
<dbReference type="PROSITE" id="PS50157">
    <property type="entry name" value="ZINC_FINGER_C2H2_2"/>
    <property type="match status" value="1"/>
</dbReference>
<accession>A0A8R1YKM5</accession>
<keyword evidence="13" id="KW-1185">Reference proteome</keyword>
<evidence type="ECO:0000256" key="10">
    <source>
        <dbReference type="SAM" id="MobiDB-lite"/>
    </source>
</evidence>
<evidence type="ECO:0000256" key="6">
    <source>
        <dbReference type="ARBA" id="ARBA00023015"/>
    </source>
</evidence>
<protein>
    <submittedName>
        <fullName evidence="12">C2H2-type domain-containing protein</fullName>
    </submittedName>
</protein>
<dbReference type="EnsemblMetazoa" id="PPA22397.1">
    <property type="protein sequence ID" value="PPA22397.1"/>
    <property type="gene ID" value="WBGene00111951"/>
</dbReference>
<dbReference type="PANTHER" id="PTHR23233">
    <property type="entry name" value="SAL-LIKE PROTEIN"/>
    <property type="match status" value="1"/>
</dbReference>
<proteinExistence type="inferred from homology"/>
<keyword evidence="5" id="KW-0862">Zinc</keyword>
<keyword evidence="11" id="KW-0472">Membrane</keyword>
<evidence type="ECO:0000256" key="3">
    <source>
        <dbReference type="ARBA" id="ARBA00022737"/>
    </source>
</evidence>